<dbReference type="Proteomes" id="UP000241912">
    <property type="component" value="Unassembled WGS sequence"/>
</dbReference>
<feature type="transmembrane region" description="Helical" evidence="1">
    <location>
        <begin position="804"/>
        <end position="825"/>
    </location>
</feature>
<keyword evidence="1" id="KW-0472">Membrane</keyword>
<evidence type="ECO:0000256" key="1">
    <source>
        <dbReference type="SAM" id="Phobius"/>
    </source>
</evidence>
<gene>
    <name evidence="2" type="ORF">C7H79_00555</name>
</gene>
<name>A0A2P7NZT9_9PROT</name>
<comment type="caution">
    <text evidence="2">The sequence shown here is derived from an EMBL/GenBank/DDBJ whole genome shotgun (WGS) entry which is preliminary data.</text>
</comment>
<organism evidence="2 3">
    <name type="scientific">Nitrosomonas supralitoralis</name>
    <dbReference type="NCBI Taxonomy" id="2116706"/>
    <lineage>
        <taxon>Bacteria</taxon>
        <taxon>Pseudomonadati</taxon>
        <taxon>Pseudomonadota</taxon>
        <taxon>Betaproteobacteria</taxon>
        <taxon>Nitrosomonadales</taxon>
        <taxon>Nitrosomonadaceae</taxon>
        <taxon>Nitrosomonas</taxon>
    </lineage>
</organism>
<evidence type="ECO:0000313" key="3">
    <source>
        <dbReference type="Proteomes" id="UP000241912"/>
    </source>
</evidence>
<dbReference type="AlphaFoldDB" id="A0A2P7NZT9"/>
<protein>
    <submittedName>
        <fullName evidence="2">Uncharacterized protein</fullName>
    </submittedName>
</protein>
<evidence type="ECO:0000313" key="2">
    <source>
        <dbReference type="EMBL" id="PSJ18958.1"/>
    </source>
</evidence>
<keyword evidence="3" id="KW-1185">Reference proteome</keyword>
<proteinExistence type="predicted"/>
<dbReference type="EMBL" id="PXXU01000001">
    <property type="protein sequence ID" value="PSJ18958.1"/>
    <property type="molecule type" value="Genomic_DNA"/>
</dbReference>
<dbReference type="RefSeq" id="WP_106705341.1">
    <property type="nucleotide sequence ID" value="NZ_PXXU01000001.1"/>
</dbReference>
<accession>A0A2P7NZT9</accession>
<keyword evidence="1" id="KW-0812">Transmembrane</keyword>
<feature type="transmembrane region" description="Helical" evidence="1">
    <location>
        <begin position="837"/>
        <end position="857"/>
    </location>
</feature>
<sequence length="878" mass="101672">MKKSFLMWMVLVFYCWCISAVSARDYYYDRLLNPNEFKKLDNYTVSQMQQNLATIYQNNRHWMRDVAQSRHPLTDGRMGPVTLFWLQRFIKDFKIEPIGSYVHETILRLEDIASFANMFPEETKILISHDFSYWNDDRPELQMYHYYSVRRDGTHQALLDLVHLYQQIIDPLPDSAKINKNKFITYYYQLTAEDFKVLQDKNQIHEQLSKLENKQFDNISALKEAVSAALKDYPDQLDQLMSVIQRYYRYADPVISQSFIDVLKGDPLFTSLNSVLADLLDKTISDVAYPDKHLFEQAVKSKIYAGIGACQHDDQQNDYVLNLKINDKNFKKLIEDLLTGPYEGIHDFSNRLKIIDQLRMPQKDKCKEADLESIDKFVTDLYVSVVHPAIASLYKKNPIYSEAMPVQWDGRGCGCVLNDLSGTVYGFYPFWLANGETQTVNFSVLSRVAYYGLSFDENGAIMQANSQHNQKTVLSTDETIRASQIAFVQVARKYTSKVDWVIHNDKPYWNWWKTQSIETKATILKTLTEDIVHLLNRQITNHFSQIGQNITFGAVTAPTQGDGITLYFNDFPGDPDSIAIFNRFFADLQKRLFAAKHDYFVNILVPQSVLGKGLYRYSNILSWVDDTKISSVNAGSLLSSSQNENLKTKILVLIEEPTTNAKKKLRFDIEHSELHGVERGLLLRNIIPVIQFDGRNWKQLEDDVVYFKDNFGGIGFWPLMIDKPETAEKMPLRYDDIKSVSGYVVRFFQASTWRGDGDSFIDKFVCENRIYFRMSLNFMTIVCVLLAGLYFYSCRIRYRIKNYYVLYLSILIIPTLIIALLLLTYDPVLEPISKGNLPLILILFGGAAISIIFYQSWKKQMKKPSRPRMQLSSNGQVD</sequence>
<feature type="transmembrane region" description="Helical" evidence="1">
    <location>
        <begin position="770"/>
        <end position="792"/>
    </location>
</feature>
<dbReference type="OrthoDB" id="8540209at2"/>
<reference evidence="2 3" key="1">
    <citation type="submission" date="2018-03" db="EMBL/GenBank/DDBJ databases">
        <title>Draft genome of Nitrosomonas supralitoralis APG5.</title>
        <authorList>
            <person name="Urakawa H."/>
            <person name="Lopez J.V."/>
        </authorList>
    </citation>
    <scope>NUCLEOTIDE SEQUENCE [LARGE SCALE GENOMIC DNA]</scope>
    <source>
        <strain evidence="2 3">APG5</strain>
    </source>
</reference>
<keyword evidence="1" id="KW-1133">Transmembrane helix</keyword>